<organism evidence="2 3">
    <name type="scientific">Tritrichomonas foetus</name>
    <dbReference type="NCBI Taxonomy" id="1144522"/>
    <lineage>
        <taxon>Eukaryota</taxon>
        <taxon>Metamonada</taxon>
        <taxon>Parabasalia</taxon>
        <taxon>Tritrichomonadida</taxon>
        <taxon>Tritrichomonadidae</taxon>
        <taxon>Tritrichomonas</taxon>
    </lineage>
</organism>
<dbReference type="GeneID" id="94828882"/>
<dbReference type="Gene3D" id="1.25.40.10">
    <property type="entry name" value="Tetratricopeptide repeat domain"/>
    <property type="match status" value="3"/>
</dbReference>
<proteinExistence type="inferred from homology"/>
<dbReference type="InterPro" id="IPR011990">
    <property type="entry name" value="TPR-like_helical_dom_sf"/>
</dbReference>
<keyword evidence="3" id="KW-1185">Reference proteome</keyword>
<dbReference type="AlphaFoldDB" id="A0A1J4JKL3"/>
<dbReference type="SMART" id="SM00671">
    <property type="entry name" value="SEL1"/>
    <property type="match status" value="5"/>
</dbReference>
<reference evidence="2" key="1">
    <citation type="submission" date="2016-10" db="EMBL/GenBank/DDBJ databases">
        <authorList>
            <person name="Benchimol M."/>
            <person name="Almeida L.G."/>
            <person name="Vasconcelos A.T."/>
            <person name="Perreira-Neves A."/>
            <person name="Rosa I.A."/>
            <person name="Tasca T."/>
            <person name="Bogo M.R."/>
            <person name="de Souza W."/>
        </authorList>
    </citation>
    <scope>NUCLEOTIDE SEQUENCE [LARGE SCALE GENOMIC DNA]</scope>
    <source>
        <strain evidence="2">K</strain>
    </source>
</reference>
<comment type="caution">
    <text evidence="2">The sequence shown here is derived from an EMBL/GenBank/DDBJ whole genome shotgun (WGS) entry which is preliminary data.</text>
</comment>
<accession>A0A1J4JKL3</accession>
<gene>
    <name evidence="2" type="ORF">TRFO_08256</name>
</gene>
<dbReference type="Proteomes" id="UP000179807">
    <property type="component" value="Unassembled WGS sequence"/>
</dbReference>
<evidence type="ECO:0008006" key="4">
    <source>
        <dbReference type="Google" id="ProtNLM"/>
    </source>
</evidence>
<dbReference type="PANTHER" id="PTHR11102">
    <property type="entry name" value="SEL-1-LIKE PROTEIN"/>
    <property type="match status" value="1"/>
</dbReference>
<dbReference type="VEuPathDB" id="TrichDB:TRFO_08256"/>
<dbReference type="InterPro" id="IPR050767">
    <property type="entry name" value="Sel1_AlgK"/>
</dbReference>
<comment type="similarity">
    <text evidence="1">Belongs to the sel-1 family.</text>
</comment>
<dbReference type="PANTHER" id="PTHR11102:SF160">
    <property type="entry name" value="ERAD-ASSOCIATED E3 UBIQUITIN-PROTEIN LIGASE COMPONENT HRD3"/>
    <property type="match status" value="1"/>
</dbReference>
<dbReference type="Pfam" id="PF08238">
    <property type="entry name" value="Sel1"/>
    <property type="match status" value="3"/>
</dbReference>
<dbReference type="InterPro" id="IPR006597">
    <property type="entry name" value="Sel1-like"/>
</dbReference>
<name>A0A1J4JKL3_9EUKA</name>
<dbReference type="SUPFAM" id="SSF81901">
    <property type="entry name" value="HCP-like"/>
    <property type="match status" value="2"/>
</dbReference>
<evidence type="ECO:0000313" key="3">
    <source>
        <dbReference type="Proteomes" id="UP000179807"/>
    </source>
</evidence>
<evidence type="ECO:0000313" key="2">
    <source>
        <dbReference type="EMBL" id="OHS99642.1"/>
    </source>
</evidence>
<dbReference type="RefSeq" id="XP_068352779.1">
    <property type="nucleotide sequence ID" value="XM_068494178.1"/>
</dbReference>
<evidence type="ECO:0000256" key="1">
    <source>
        <dbReference type="ARBA" id="ARBA00038101"/>
    </source>
</evidence>
<protein>
    <recommendedName>
        <fullName evidence="4">Sel1 repeat family protein</fullName>
    </recommendedName>
</protein>
<sequence>MLSTNKKGLLKHSSNFLHVPHHTMLPIFSRNFIKAENINSSKSSLQSLQCNAEMGDINSMVDYGKKLIHKDEKTACNYFKKAADRGNLEAASLYASLIKKEYIKIQKNHSSSFSKIEESNLKNELLKYLKISADSGNSVSQMEYADFLIENPSQYYQALSYYKKSANQKNIEAADKLILFDFFSPQSNEIPKCNGISRRSQLLLLLSENYNEQSFNELKKIGDDGDIYATLSTTMIIAKAKPETAQEIIQSLENVKFEPANSLKKLISSFIYSTLGKEHESFKLMKEAADSGFIIAKYFISFFYLNAPFEKKDQELALEAIKFAYENGMENARLVYAKFLHDGIGCHPDPKKVIEILKNVKRNENERYIYNSSLMKLQKYEELLVSLKEGMEEKDSNCFYLYGMMKMNGIGVPLDKESGVEMLQKAATMGNEQAMSEIAATQFDDKVKCT</sequence>
<dbReference type="EMBL" id="MLAK01000993">
    <property type="protein sequence ID" value="OHS99642.1"/>
    <property type="molecule type" value="Genomic_DNA"/>
</dbReference>